<keyword evidence="3" id="KW-1185">Reference proteome</keyword>
<accession>A0A9X9Q196</accession>
<evidence type="ECO:0000313" key="3">
    <source>
        <dbReference type="Proteomes" id="UP000269945"/>
    </source>
</evidence>
<dbReference type="AlphaFoldDB" id="A0A9X9Q196"/>
<comment type="caution">
    <text evidence="2">The sequence shown here is derived from an EMBL/GenBank/DDBJ whole genome shotgun (WGS) entry which is preliminary data.</text>
</comment>
<name>A0A9X9Q196_GULGU</name>
<dbReference type="Proteomes" id="UP000269945">
    <property type="component" value="Unassembled WGS sequence"/>
</dbReference>
<sequence>GVAWPFVDALILQHWVGAAAWRAEAQWAGGSGSFAGLGGSITQSKWSPSSVQPESLRRRGLTECLGPWAQPVPQGAAFRLW</sequence>
<protein>
    <submittedName>
        <fullName evidence="2">Uncharacterized protein</fullName>
    </submittedName>
</protein>
<gene>
    <name evidence="2" type="ORF">BN2614_LOCUS1</name>
</gene>
<evidence type="ECO:0000313" key="2">
    <source>
        <dbReference type="EMBL" id="VCW90777.1"/>
    </source>
</evidence>
<proteinExistence type="predicted"/>
<reference evidence="2 3" key="1">
    <citation type="submission" date="2018-10" db="EMBL/GenBank/DDBJ databases">
        <authorList>
            <person name="Ekblom R."/>
            <person name="Jareborg N."/>
        </authorList>
    </citation>
    <scope>NUCLEOTIDE SEQUENCE [LARGE SCALE GENOMIC DNA]</scope>
    <source>
        <tissue evidence="2">Muscle</tissue>
    </source>
</reference>
<keyword evidence="1" id="KW-0732">Signal</keyword>
<evidence type="ECO:0000256" key="1">
    <source>
        <dbReference type="SAM" id="SignalP"/>
    </source>
</evidence>
<organism evidence="2 3">
    <name type="scientific">Gulo gulo</name>
    <name type="common">Wolverine</name>
    <name type="synonym">Gluton</name>
    <dbReference type="NCBI Taxonomy" id="48420"/>
    <lineage>
        <taxon>Eukaryota</taxon>
        <taxon>Metazoa</taxon>
        <taxon>Chordata</taxon>
        <taxon>Craniata</taxon>
        <taxon>Vertebrata</taxon>
        <taxon>Euteleostomi</taxon>
        <taxon>Mammalia</taxon>
        <taxon>Eutheria</taxon>
        <taxon>Laurasiatheria</taxon>
        <taxon>Carnivora</taxon>
        <taxon>Caniformia</taxon>
        <taxon>Musteloidea</taxon>
        <taxon>Mustelidae</taxon>
        <taxon>Guloninae</taxon>
        <taxon>Gulo</taxon>
    </lineage>
</organism>
<dbReference type="EMBL" id="CYRY02016356">
    <property type="protein sequence ID" value="VCW90777.1"/>
    <property type="molecule type" value="Genomic_DNA"/>
</dbReference>
<feature type="non-terminal residue" evidence="2">
    <location>
        <position position="1"/>
    </location>
</feature>
<feature type="chain" id="PRO_5040856031" evidence="1">
    <location>
        <begin position="21"/>
        <end position="81"/>
    </location>
</feature>
<feature type="signal peptide" evidence="1">
    <location>
        <begin position="1"/>
        <end position="20"/>
    </location>
</feature>